<dbReference type="GO" id="GO:0005829">
    <property type="term" value="C:cytosol"/>
    <property type="evidence" value="ECO:0007669"/>
    <property type="project" value="TreeGrafter"/>
</dbReference>
<dbReference type="Gene3D" id="3.40.1740.10">
    <property type="entry name" value="VC0467-like"/>
    <property type="match status" value="1"/>
</dbReference>
<reference evidence="3" key="2">
    <citation type="submission" date="2020-09" db="EMBL/GenBank/DDBJ databases">
        <authorList>
            <person name="Sun Q."/>
            <person name="Kim S."/>
        </authorList>
    </citation>
    <scope>NUCLEOTIDE SEQUENCE</scope>
    <source>
        <strain evidence="3">KCTC 32296</strain>
    </source>
</reference>
<dbReference type="Pfam" id="PF02622">
    <property type="entry name" value="DUF179"/>
    <property type="match status" value="1"/>
</dbReference>
<dbReference type="RefSeq" id="WP_189486931.1">
    <property type="nucleotide sequence ID" value="NZ_BMZB01000003.1"/>
</dbReference>
<evidence type="ECO:0000313" key="4">
    <source>
        <dbReference type="Proteomes" id="UP000662572"/>
    </source>
</evidence>
<dbReference type="InterPro" id="IPR003774">
    <property type="entry name" value="AlgH-like"/>
</dbReference>
<accession>A0A918UW61</accession>
<reference evidence="3" key="1">
    <citation type="journal article" date="2014" name="Int. J. Syst. Evol. Microbiol.">
        <title>Complete genome sequence of Corynebacterium casei LMG S-19264T (=DSM 44701T), isolated from a smear-ripened cheese.</title>
        <authorList>
            <consortium name="US DOE Joint Genome Institute (JGI-PGF)"/>
            <person name="Walter F."/>
            <person name="Albersmeier A."/>
            <person name="Kalinowski J."/>
            <person name="Ruckert C."/>
        </authorList>
    </citation>
    <scope>NUCLEOTIDE SEQUENCE</scope>
    <source>
        <strain evidence="3">KCTC 32296</strain>
    </source>
</reference>
<sequence length="204" mass="21912">MSTSFPPPSDPNSLQGHLLIAMPGLDDPNFDHSVIYICQHDDASAMGLVLNHPIQGLDFGRMMDELGIEGVDTDRTRQKIFNGGPVQNDRGFVLHSLDYCLEDITLSLTGGEDINEATGLGLTATRDILVDLSNGKGPRDALIALGYAGWTAGQLEAEIRQNTWLIAPADKAIIFARDPARMWEMAISSLGIAPEHLSGQSGSA</sequence>
<keyword evidence="4" id="KW-1185">Reference proteome</keyword>
<gene>
    <name evidence="3" type="ORF">GCM10011273_24490</name>
</gene>
<evidence type="ECO:0000313" key="3">
    <source>
        <dbReference type="EMBL" id="GGZ37208.1"/>
    </source>
</evidence>
<name>A0A918UW61_9CAUL</name>
<dbReference type="AlphaFoldDB" id="A0A918UW61"/>
<protein>
    <recommendedName>
        <fullName evidence="2">UPF0301 protein GCM10011273_24490</fullName>
    </recommendedName>
</protein>
<dbReference type="Proteomes" id="UP000662572">
    <property type="component" value="Unassembled WGS sequence"/>
</dbReference>
<dbReference type="SUPFAM" id="SSF143456">
    <property type="entry name" value="VC0467-like"/>
    <property type="match status" value="1"/>
</dbReference>
<evidence type="ECO:0000256" key="2">
    <source>
        <dbReference type="HAMAP-Rule" id="MF_00758"/>
    </source>
</evidence>
<evidence type="ECO:0000256" key="1">
    <source>
        <dbReference type="ARBA" id="ARBA00009600"/>
    </source>
</evidence>
<organism evidence="3 4">
    <name type="scientific">Asticcacaulis endophyticus</name>
    <dbReference type="NCBI Taxonomy" id="1395890"/>
    <lineage>
        <taxon>Bacteria</taxon>
        <taxon>Pseudomonadati</taxon>
        <taxon>Pseudomonadota</taxon>
        <taxon>Alphaproteobacteria</taxon>
        <taxon>Caulobacterales</taxon>
        <taxon>Caulobacteraceae</taxon>
        <taxon>Asticcacaulis</taxon>
    </lineage>
</organism>
<dbReference type="HAMAP" id="MF_00758">
    <property type="entry name" value="UPF0301"/>
    <property type="match status" value="1"/>
</dbReference>
<dbReference type="PANTHER" id="PTHR30327:SF1">
    <property type="entry name" value="UPF0301 PROTEIN YQGE"/>
    <property type="match status" value="1"/>
</dbReference>
<comment type="caution">
    <text evidence="3">The sequence shown here is derived from an EMBL/GenBank/DDBJ whole genome shotgun (WGS) entry which is preliminary data.</text>
</comment>
<dbReference type="EMBL" id="BMZB01000003">
    <property type="protein sequence ID" value="GGZ37208.1"/>
    <property type="molecule type" value="Genomic_DNA"/>
</dbReference>
<comment type="similarity">
    <text evidence="1 2">Belongs to the UPF0301 (AlgH) family.</text>
</comment>
<dbReference type="PANTHER" id="PTHR30327">
    <property type="entry name" value="UNCHARACTERIZED PROTEIN YQGE"/>
    <property type="match status" value="1"/>
</dbReference>
<proteinExistence type="inferred from homology"/>